<name>A0A7R9IGP7_9NEOP</name>
<organism evidence="1">
    <name type="scientific">Timema tahoe</name>
    <dbReference type="NCBI Taxonomy" id="61484"/>
    <lineage>
        <taxon>Eukaryota</taxon>
        <taxon>Metazoa</taxon>
        <taxon>Ecdysozoa</taxon>
        <taxon>Arthropoda</taxon>
        <taxon>Hexapoda</taxon>
        <taxon>Insecta</taxon>
        <taxon>Pterygota</taxon>
        <taxon>Neoptera</taxon>
        <taxon>Polyneoptera</taxon>
        <taxon>Phasmatodea</taxon>
        <taxon>Timematodea</taxon>
        <taxon>Timematoidea</taxon>
        <taxon>Timematidae</taxon>
        <taxon>Timema</taxon>
    </lineage>
</organism>
<dbReference type="AlphaFoldDB" id="A0A7R9IGP7"/>
<accession>A0A7R9IGP7</accession>
<evidence type="ECO:0000313" key="1">
    <source>
        <dbReference type="EMBL" id="CAD7457983.1"/>
    </source>
</evidence>
<proteinExistence type="predicted"/>
<reference evidence="1" key="1">
    <citation type="submission" date="2020-11" db="EMBL/GenBank/DDBJ databases">
        <authorList>
            <person name="Tran Van P."/>
        </authorList>
    </citation>
    <scope>NUCLEOTIDE SEQUENCE</scope>
</reference>
<dbReference type="EMBL" id="OE002016">
    <property type="protein sequence ID" value="CAD7457983.1"/>
    <property type="molecule type" value="Genomic_DNA"/>
</dbReference>
<sequence>MSRHVITLNKDEADPKRSIIWGSNLKRVHWQRKGHYRICEVRAMSLSLILHTPTSTPILVTELQRSGIKEEGILRRGRDSFIIGCMKAVKMRQS</sequence>
<gene>
    <name evidence="1" type="ORF">TTEB3V08_LOCUS5972</name>
</gene>
<protein>
    <submittedName>
        <fullName evidence="1">Uncharacterized protein</fullName>
    </submittedName>
</protein>